<evidence type="ECO:0000313" key="3">
    <source>
        <dbReference type="Proteomes" id="UP000236584"/>
    </source>
</evidence>
<protein>
    <recommendedName>
        <fullName evidence="4">CPBP family intramembrane metalloprotease</fullName>
    </recommendedName>
</protein>
<feature type="transmembrane region" description="Helical" evidence="1">
    <location>
        <begin position="94"/>
        <end position="113"/>
    </location>
</feature>
<dbReference type="RefSeq" id="WP_103426098.1">
    <property type="nucleotide sequence ID" value="NZ_CP026309.1"/>
</dbReference>
<dbReference type="KEGG" id="srub:C2R22_12785"/>
<keyword evidence="1" id="KW-0472">Membrane</keyword>
<dbReference type="Proteomes" id="UP000236584">
    <property type="component" value="Chromosome"/>
</dbReference>
<reference evidence="2 3" key="1">
    <citation type="submission" date="2018-01" db="EMBL/GenBank/DDBJ databases">
        <title>Complete genome sequence of Salinigranum rubrum GX10T, an extremely halophilic archaeon isolated from a marine solar saltern.</title>
        <authorList>
            <person name="Han S."/>
        </authorList>
    </citation>
    <scope>NUCLEOTIDE SEQUENCE [LARGE SCALE GENOMIC DNA]</scope>
    <source>
        <strain evidence="2 3">GX10</strain>
    </source>
</reference>
<accession>A0A2I8VMU0</accession>
<feature type="transmembrane region" description="Helical" evidence="1">
    <location>
        <begin position="54"/>
        <end position="73"/>
    </location>
</feature>
<feature type="transmembrane region" description="Helical" evidence="1">
    <location>
        <begin position="245"/>
        <end position="264"/>
    </location>
</feature>
<dbReference type="AlphaFoldDB" id="A0A2I8VMU0"/>
<gene>
    <name evidence="2" type="ORF">C2R22_12785</name>
</gene>
<feature type="transmembrane region" description="Helical" evidence="1">
    <location>
        <begin position="156"/>
        <end position="177"/>
    </location>
</feature>
<evidence type="ECO:0000313" key="2">
    <source>
        <dbReference type="EMBL" id="AUV82409.1"/>
    </source>
</evidence>
<evidence type="ECO:0008006" key="4">
    <source>
        <dbReference type="Google" id="ProtNLM"/>
    </source>
</evidence>
<dbReference type="GeneID" id="35592982"/>
<keyword evidence="1" id="KW-1133">Transmembrane helix</keyword>
<feature type="transmembrane region" description="Helical" evidence="1">
    <location>
        <begin position="12"/>
        <end position="34"/>
    </location>
</feature>
<feature type="transmembrane region" description="Helical" evidence="1">
    <location>
        <begin position="214"/>
        <end position="233"/>
    </location>
</feature>
<proteinExistence type="predicted"/>
<keyword evidence="1" id="KW-0812">Transmembrane</keyword>
<dbReference type="OrthoDB" id="302342at2157"/>
<sequence>MTRTTTAARRRFVDAGSAHPLVTALGVLVGWTFVTYILEGARLTLLRPEAAGDRLLYALVANVLVGTVLALWLRGRVLADAPLPESGFRQPRRTVAGVAVAFAVGTALYAVGFPPSTDPVVVANAFAQTLVVSTAEVVVCWVFVGVAVQRALRPHLGTAAATVGLVVVASLGFGLYHVAHSPPFNTPRMVALLSVIGVLTSLVFVVSRDLYATLVFHNFLAVTGVTRALVTAGELSSFTVLLPTLWLTALVTLAALVAADVVFVRRLHSSEPPAD</sequence>
<feature type="transmembrane region" description="Helical" evidence="1">
    <location>
        <begin position="189"/>
        <end position="207"/>
    </location>
</feature>
<keyword evidence="3" id="KW-1185">Reference proteome</keyword>
<dbReference type="EMBL" id="CP026309">
    <property type="protein sequence ID" value="AUV82409.1"/>
    <property type="molecule type" value="Genomic_DNA"/>
</dbReference>
<evidence type="ECO:0000256" key="1">
    <source>
        <dbReference type="SAM" id="Phobius"/>
    </source>
</evidence>
<name>A0A2I8VMU0_9EURY</name>
<organism evidence="2 3">
    <name type="scientific">Salinigranum rubrum</name>
    <dbReference type="NCBI Taxonomy" id="755307"/>
    <lineage>
        <taxon>Archaea</taxon>
        <taxon>Methanobacteriati</taxon>
        <taxon>Methanobacteriota</taxon>
        <taxon>Stenosarchaea group</taxon>
        <taxon>Halobacteria</taxon>
        <taxon>Halobacteriales</taxon>
        <taxon>Haloferacaceae</taxon>
        <taxon>Salinigranum</taxon>
    </lineage>
</organism>
<feature type="transmembrane region" description="Helical" evidence="1">
    <location>
        <begin position="125"/>
        <end position="144"/>
    </location>
</feature>